<dbReference type="InterPro" id="IPR023214">
    <property type="entry name" value="HAD_sf"/>
</dbReference>
<comment type="similarity">
    <text evidence="1">Belongs to the TIM50 family.</text>
</comment>
<keyword evidence="1" id="KW-0653">Protein transport</keyword>
<dbReference type="CDD" id="cd07521">
    <property type="entry name" value="HAD_FCP1-like"/>
    <property type="match status" value="1"/>
</dbReference>
<reference evidence="3" key="1">
    <citation type="submission" date="2019-06" db="EMBL/GenBank/DDBJ databases">
        <authorList>
            <person name="Zheng W."/>
        </authorList>
    </citation>
    <scope>NUCLEOTIDE SEQUENCE</scope>
    <source>
        <strain evidence="3">QDHG01</strain>
    </source>
</reference>
<dbReference type="OrthoDB" id="313077at2759"/>
<dbReference type="Gene3D" id="3.40.50.1000">
    <property type="entry name" value="HAD superfamily/HAD-like"/>
    <property type="match status" value="1"/>
</dbReference>
<dbReference type="Pfam" id="PF03031">
    <property type="entry name" value="NIF"/>
    <property type="match status" value="1"/>
</dbReference>
<dbReference type="GO" id="GO:0015031">
    <property type="term" value="P:protein transport"/>
    <property type="evidence" value="ECO:0007669"/>
    <property type="project" value="UniProtKB-KW"/>
</dbReference>
<dbReference type="SUPFAM" id="SSF56784">
    <property type="entry name" value="HAD-like"/>
    <property type="match status" value="1"/>
</dbReference>
<dbReference type="PANTHER" id="PTHR12210">
    <property type="entry name" value="DULLARD PROTEIN PHOSPHATASE"/>
    <property type="match status" value="1"/>
</dbReference>
<dbReference type="InterPro" id="IPR036412">
    <property type="entry name" value="HAD-like_sf"/>
</dbReference>
<dbReference type="InterPro" id="IPR004274">
    <property type="entry name" value="FCP1_dom"/>
</dbReference>
<evidence type="ECO:0000313" key="4">
    <source>
        <dbReference type="Proteomes" id="UP000785679"/>
    </source>
</evidence>
<dbReference type="SMART" id="SM00577">
    <property type="entry name" value="CPDc"/>
    <property type="match status" value="1"/>
</dbReference>
<comment type="subcellular location">
    <subcellularLocation>
        <location evidence="1">Mitochondrion inner membrane</location>
        <topology evidence="1">Single-pass membrane protein</topology>
    </subcellularLocation>
</comment>
<dbReference type="Proteomes" id="UP000785679">
    <property type="component" value="Unassembled WGS sequence"/>
</dbReference>
<dbReference type="AlphaFoldDB" id="A0A8J8NT73"/>
<keyword evidence="1" id="KW-0809">Transit peptide</keyword>
<evidence type="ECO:0000313" key="3">
    <source>
        <dbReference type="EMBL" id="TNV79824.1"/>
    </source>
</evidence>
<comment type="caution">
    <text evidence="3">The sequence shown here is derived from an EMBL/GenBank/DDBJ whole genome shotgun (WGS) entry which is preliminary data.</text>
</comment>
<keyword evidence="1" id="KW-0813">Transport</keyword>
<sequence length="267" mass="30502">MVKEPEDLVDRDLLHLLAYIKRLPLPSDEVIAGRKIEFGEIIRHKTLIFDLDETLIHSKMVPPGAPQMSTFAQGGGAQSSGDNAQLSFEIQLPGAPPGQGRFLVTQRPYLRMCLEHLSNYYEMAIFTAAEQTYADLIVDHIDPERKYFRHRLYRHHCIKVAEVYVKDLRIIDDRTFEDMVIVDNSILSFAAQLDNGVPICSFVTTTAYTPMLPNNSGVDMMGMPVDQELHQKDVRIANRKTFQLTQLMDDIREDGEDEQMDDDEDDQ</sequence>
<gene>
    <name evidence="3" type="ORF">FGO68_gene3123</name>
</gene>
<comment type="function">
    <text evidence="1">Essential component of the TIM23 complex, a complex that mediates the translocation of transit peptide-containing proteins across the mitochondrial inner membrane.</text>
</comment>
<keyword evidence="1" id="KW-0811">Translocation</keyword>
<evidence type="ECO:0000259" key="2">
    <source>
        <dbReference type="PROSITE" id="PS50969"/>
    </source>
</evidence>
<evidence type="ECO:0000256" key="1">
    <source>
        <dbReference type="RuleBase" id="RU365079"/>
    </source>
</evidence>
<name>A0A8J8NT73_HALGN</name>
<dbReference type="PROSITE" id="PS50969">
    <property type="entry name" value="FCP1"/>
    <property type="match status" value="1"/>
</dbReference>
<keyword evidence="4" id="KW-1185">Reference proteome</keyword>
<organism evidence="3 4">
    <name type="scientific">Halteria grandinella</name>
    <dbReference type="NCBI Taxonomy" id="5974"/>
    <lineage>
        <taxon>Eukaryota</taxon>
        <taxon>Sar</taxon>
        <taxon>Alveolata</taxon>
        <taxon>Ciliophora</taxon>
        <taxon>Intramacronucleata</taxon>
        <taxon>Spirotrichea</taxon>
        <taxon>Stichotrichia</taxon>
        <taxon>Sporadotrichida</taxon>
        <taxon>Halteriidae</taxon>
        <taxon>Halteria</taxon>
    </lineage>
</organism>
<dbReference type="GO" id="GO:0005744">
    <property type="term" value="C:TIM23 mitochondrial import inner membrane translocase complex"/>
    <property type="evidence" value="ECO:0007669"/>
    <property type="project" value="UniProtKB-UniRule"/>
</dbReference>
<comment type="subunit">
    <text evidence="1">Component of the TIM23 complex.</text>
</comment>
<keyword evidence="1" id="KW-0496">Mitochondrion</keyword>
<accession>A0A8J8NT73</accession>
<proteinExistence type="inferred from homology"/>
<protein>
    <recommendedName>
        <fullName evidence="1">Mitochondrial import inner membrane translocase subunit TIM50</fullName>
    </recommendedName>
</protein>
<feature type="domain" description="FCP1 homology" evidence="2">
    <location>
        <begin position="40"/>
        <end position="229"/>
    </location>
</feature>
<dbReference type="EMBL" id="RRYP01008366">
    <property type="protein sequence ID" value="TNV79824.1"/>
    <property type="molecule type" value="Genomic_DNA"/>
</dbReference>
<dbReference type="InterPro" id="IPR050365">
    <property type="entry name" value="TIM50"/>
</dbReference>